<dbReference type="GO" id="GO:0034704">
    <property type="term" value="C:calcium channel complex"/>
    <property type="evidence" value="ECO:0007669"/>
    <property type="project" value="TreeGrafter"/>
</dbReference>
<dbReference type="EMBL" id="CAAALY010098333">
    <property type="protein sequence ID" value="VEL28865.1"/>
    <property type="molecule type" value="Genomic_DNA"/>
</dbReference>
<dbReference type="GO" id="GO:0006941">
    <property type="term" value="P:striated muscle contraction"/>
    <property type="evidence" value="ECO:0007669"/>
    <property type="project" value="TreeGrafter"/>
</dbReference>
<keyword evidence="3" id="KW-1185">Reference proteome</keyword>
<feature type="chain" id="PRO_5019301196" evidence="1">
    <location>
        <begin position="17"/>
        <end position="202"/>
    </location>
</feature>
<protein>
    <submittedName>
        <fullName evidence="2">Uncharacterized protein</fullName>
    </submittedName>
</protein>
<dbReference type="Proteomes" id="UP000784294">
    <property type="component" value="Unassembled WGS sequence"/>
</dbReference>
<dbReference type="GO" id="GO:0030018">
    <property type="term" value="C:Z disc"/>
    <property type="evidence" value="ECO:0007669"/>
    <property type="project" value="TreeGrafter"/>
</dbReference>
<dbReference type="PANTHER" id="PTHR46399:SF8">
    <property type="entry name" value="B30.2_SPRY DOMAIN-CONTAINING PROTEIN"/>
    <property type="match status" value="1"/>
</dbReference>
<accession>A0A448X5Y2</accession>
<gene>
    <name evidence="2" type="ORF">PXEA_LOCUS22305</name>
</gene>
<comment type="caution">
    <text evidence="2">The sequence shown here is derived from an EMBL/GenBank/DDBJ whole genome shotgun (WGS) entry which is preliminary data.</text>
</comment>
<name>A0A448X5Y2_9PLAT</name>
<dbReference type="InterPro" id="IPR015925">
    <property type="entry name" value="Ryanodine_IP3_receptor"/>
</dbReference>
<dbReference type="GO" id="GO:0042383">
    <property type="term" value="C:sarcolemma"/>
    <property type="evidence" value="ECO:0007669"/>
    <property type="project" value="TreeGrafter"/>
</dbReference>
<evidence type="ECO:0000256" key="1">
    <source>
        <dbReference type="SAM" id="SignalP"/>
    </source>
</evidence>
<dbReference type="AlphaFoldDB" id="A0A448X5Y2"/>
<dbReference type="GO" id="GO:0033017">
    <property type="term" value="C:sarcoplasmic reticulum membrane"/>
    <property type="evidence" value="ECO:0007669"/>
    <property type="project" value="TreeGrafter"/>
</dbReference>
<dbReference type="GO" id="GO:0014808">
    <property type="term" value="P:release of sequestered calcium ion into cytosol by sarcoplasmic reticulum"/>
    <property type="evidence" value="ECO:0007669"/>
    <property type="project" value="TreeGrafter"/>
</dbReference>
<reference evidence="2" key="1">
    <citation type="submission" date="2018-11" db="EMBL/GenBank/DDBJ databases">
        <authorList>
            <consortium name="Pathogen Informatics"/>
        </authorList>
    </citation>
    <scope>NUCLEOTIDE SEQUENCE</scope>
</reference>
<dbReference type="PANTHER" id="PTHR46399">
    <property type="entry name" value="B30.2/SPRY DOMAIN-CONTAINING PROTEIN"/>
    <property type="match status" value="1"/>
</dbReference>
<dbReference type="OrthoDB" id="300855at2759"/>
<sequence>MFFKLPFSIVALHVLSEFYQRCGRYYSTEGWTGDVTSVGVSTDAATGSGGNIGDAGDSNEGGSGGTASGCAVVVAASGGGSVAVATEEERGITAQLFSLIFDNLAQQPYDPELFSYALPCLCAIGCALPPDYCNPKATPEDPMGLGVSAGRSGAVGVLSNLESHGMVSIQIANGHFFLYAFHNLRATNQILLLNVRSKSGFR</sequence>
<evidence type="ECO:0000313" key="3">
    <source>
        <dbReference type="Proteomes" id="UP000784294"/>
    </source>
</evidence>
<dbReference type="GO" id="GO:0005219">
    <property type="term" value="F:ryanodine-sensitive calcium-release channel activity"/>
    <property type="evidence" value="ECO:0007669"/>
    <property type="project" value="TreeGrafter"/>
</dbReference>
<organism evidence="2 3">
    <name type="scientific">Protopolystoma xenopodis</name>
    <dbReference type="NCBI Taxonomy" id="117903"/>
    <lineage>
        <taxon>Eukaryota</taxon>
        <taxon>Metazoa</taxon>
        <taxon>Spiralia</taxon>
        <taxon>Lophotrochozoa</taxon>
        <taxon>Platyhelminthes</taxon>
        <taxon>Monogenea</taxon>
        <taxon>Polyopisthocotylea</taxon>
        <taxon>Polystomatidea</taxon>
        <taxon>Polystomatidae</taxon>
        <taxon>Protopolystoma</taxon>
    </lineage>
</organism>
<dbReference type="GO" id="GO:0005790">
    <property type="term" value="C:smooth endoplasmic reticulum"/>
    <property type="evidence" value="ECO:0007669"/>
    <property type="project" value="TreeGrafter"/>
</dbReference>
<keyword evidence="1" id="KW-0732">Signal</keyword>
<feature type="signal peptide" evidence="1">
    <location>
        <begin position="1"/>
        <end position="16"/>
    </location>
</feature>
<proteinExistence type="predicted"/>
<evidence type="ECO:0000313" key="2">
    <source>
        <dbReference type="EMBL" id="VEL28865.1"/>
    </source>
</evidence>